<dbReference type="EMBL" id="JAUSTF010000001">
    <property type="protein sequence ID" value="MDQ0179068.1"/>
    <property type="molecule type" value="Genomic_DNA"/>
</dbReference>
<dbReference type="AlphaFoldDB" id="A0AAW8DCC1"/>
<name>A0AAW8DCC1_9MICC</name>
<gene>
    <name evidence="1" type="ORF">J2S90_001225</name>
    <name evidence="2" type="ORF">J2S93_000475</name>
</gene>
<dbReference type="Proteomes" id="UP001242995">
    <property type="component" value="Unassembled WGS sequence"/>
</dbReference>
<evidence type="ECO:0000313" key="3">
    <source>
        <dbReference type="Proteomes" id="UP001230951"/>
    </source>
</evidence>
<evidence type="ECO:0008006" key="5">
    <source>
        <dbReference type="Google" id="ProtNLM"/>
    </source>
</evidence>
<dbReference type="Proteomes" id="UP001230951">
    <property type="component" value="Unassembled WGS sequence"/>
</dbReference>
<reference evidence="1 3" key="1">
    <citation type="submission" date="2023-07" db="EMBL/GenBank/DDBJ databases">
        <title>Sorghum-associated microbial communities from plants grown in Nebraska, USA.</title>
        <authorList>
            <person name="Schachtman D."/>
        </authorList>
    </citation>
    <scope>NUCLEOTIDE SEQUENCE</scope>
    <source>
        <strain evidence="1">DS1006</strain>
        <strain evidence="2 3">DS1016</strain>
    </source>
</reference>
<sequence length="103" mass="11153">MDFELLTIQDCPHSSAARELFSRAVELEGNNPALISVREIVSDEEAETAGFHGSPTFMVDGADLYPSTAEPAMACRVYRTADGLRGLPSLESLRRAIQARLAA</sequence>
<proteinExistence type="predicted"/>
<dbReference type="EMBL" id="JAUSRG010000002">
    <property type="protein sequence ID" value="MDP9904279.1"/>
    <property type="molecule type" value="Genomic_DNA"/>
</dbReference>
<evidence type="ECO:0000313" key="2">
    <source>
        <dbReference type="EMBL" id="MDQ0179068.1"/>
    </source>
</evidence>
<evidence type="ECO:0000313" key="1">
    <source>
        <dbReference type="EMBL" id="MDP9904279.1"/>
    </source>
</evidence>
<evidence type="ECO:0000313" key="4">
    <source>
        <dbReference type="Proteomes" id="UP001242995"/>
    </source>
</evidence>
<protein>
    <recommendedName>
        <fullName evidence="5">Thioredoxin family protein</fullName>
    </recommendedName>
</protein>
<keyword evidence="3" id="KW-1185">Reference proteome</keyword>
<dbReference type="RefSeq" id="WP_306959889.1">
    <property type="nucleotide sequence ID" value="NZ_JAUSRG010000002.1"/>
</dbReference>
<accession>A0AAW8DCC1</accession>
<organism evidence="1 4">
    <name type="scientific">Arthrobacter bambusae</name>
    <dbReference type="NCBI Taxonomy" id="1338426"/>
    <lineage>
        <taxon>Bacteria</taxon>
        <taxon>Bacillati</taxon>
        <taxon>Actinomycetota</taxon>
        <taxon>Actinomycetes</taxon>
        <taxon>Micrococcales</taxon>
        <taxon>Micrococcaceae</taxon>
        <taxon>Arthrobacter</taxon>
    </lineage>
</organism>
<comment type="caution">
    <text evidence="1">The sequence shown here is derived from an EMBL/GenBank/DDBJ whole genome shotgun (WGS) entry which is preliminary data.</text>
</comment>